<keyword evidence="3 6" id="KW-0479">Metal-binding</keyword>
<dbReference type="PANTHER" id="PTHR37823:SF4">
    <property type="entry name" value="MENAQUINOL-CYTOCHROME C REDUCTASE CYTOCHROME B_C SUBUNIT"/>
    <property type="match status" value="1"/>
</dbReference>
<evidence type="ECO:0000256" key="5">
    <source>
        <dbReference type="ARBA" id="ARBA00023004"/>
    </source>
</evidence>
<protein>
    <submittedName>
        <fullName evidence="9">C-type cytochrome</fullName>
    </submittedName>
</protein>
<evidence type="ECO:0000256" key="6">
    <source>
        <dbReference type="PROSITE-ProRule" id="PRU00433"/>
    </source>
</evidence>
<sequence>MKKYLMAIGGSLVLILGACGAEEEEPVDEEAPQEAPEEEEQAGETHEGAGEDIYQGNCASCHGGDLEGGSGPALAGEGFSEDEVLDAIENGRPGMPADIVEGEEAEQVSAWVAQQ</sequence>
<organism evidence="9 10">
    <name type="scientific">Thalassorhabdus alkalitolerans</name>
    <dbReference type="NCBI Taxonomy" id="2282697"/>
    <lineage>
        <taxon>Bacteria</taxon>
        <taxon>Bacillati</taxon>
        <taxon>Bacillota</taxon>
        <taxon>Bacilli</taxon>
        <taxon>Bacillales</taxon>
        <taxon>Bacillaceae</taxon>
        <taxon>Thalassorhabdus</taxon>
    </lineage>
</organism>
<dbReference type="Pfam" id="PF13442">
    <property type="entry name" value="Cytochrome_CBB3"/>
    <property type="match status" value="1"/>
</dbReference>
<dbReference type="PROSITE" id="PS51257">
    <property type="entry name" value="PROKAR_LIPOPROTEIN"/>
    <property type="match status" value="1"/>
</dbReference>
<dbReference type="InterPro" id="IPR051811">
    <property type="entry name" value="Cytochrome_c550/c551-like"/>
</dbReference>
<evidence type="ECO:0000256" key="3">
    <source>
        <dbReference type="ARBA" id="ARBA00022723"/>
    </source>
</evidence>
<accession>A0ABW0YFW7</accession>
<dbReference type="InterPro" id="IPR012218">
    <property type="entry name" value="Cyt_c_BACSU-c550-type"/>
</dbReference>
<keyword evidence="2 6" id="KW-0349">Heme</keyword>
<feature type="domain" description="Cytochrome c" evidence="8">
    <location>
        <begin position="45"/>
        <end position="115"/>
    </location>
</feature>
<keyword evidence="1" id="KW-0813">Transport</keyword>
<feature type="compositionally biased region" description="Acidic residues" evidence="7">
    <location>
        <begin position="21"/>
        <end position="42"/>
    </location>
</feature>
<dbReference type="RefSeq" id="WP_385937368.1">
    <property type="nucleotide sequence ID" value="NZ_JBHSOZ010000002.1"/>
</dbReference>
<dbReference type="Proteomes" id="UP001596142">
    <property type="component" value="Unassembled WGS sequence"/>
</dbReference>
<dbReference type="SUPFAM" id="SSF46626">
    <property type="entry name" value="Cytochrome c"/>
    <property type="match status" value="1"/>
</dbReference>
<feature type="region of interest" description="Disordered" evidence="7">
    <location>
        <begin position="21"/>
        <end position="80"/>
    </location>
</feature>
<evidence type="ECO:0000256" key="1">
    <source>
        <dbReference type="ARBA" id="ARBA00022448"/>
    </source>
</evidence>
<keyword evidence="10" id="KW-1185">Reference proteome</keyword>
<name>A0ABW0YFW7_9BACI</name>
<evidence type="ECO:0000313" key="10">
    <source>
        <dbReference type="Proteomes" id="UP001596142"/>
    </source>
</evidence>
<dbReference type="EMBL" id="JBHSOZ010000002">
    <property type="protein sequence ID" value="MFC5711315.1"/>
    <property type="molecule type" value="Genomic_DNA"/>
</dbReference>
<evidence type="ECO:0000313" key="9">
    <source>
        <dbReference type="EMBL" id="MFC5711315.1"/>
    </source>
</evidence>
<keyword evidence="5 6" id="KW-0408">Iron</keyword>
<proteinExistence type="predicted"/>
<dbReference type="Gene3D" id="1.10.760.10">
    <property type="entry name" value="Cytochrome c-like domain"/>
    <property type="match status" value="1"/>
</dbReference>
<keyword evidence="4" id="KW-0249">Electron transport</keyword>
<evidence type="ECO:0000256" key="4">
    <source>
        <dbReference type="ARBA" id="ARBA00022982"/>
    </source>
</evidence>
<dbReference type="PANTHER" id="PTHR37823">
    <property type="entry name" value="CYTOCHROME C-553-LIKE"/>
    <property type="match status" value="1"/>
</dbReference>
<dbReference type="PROSITE" id="PS51007">
    <property type="entry name" value="CYTC"/>
    <property type="match status" value="1"/>
</dbReference>
<dbReference type="PIRSF" id="PIRSF000025">
    <property type="entry name" value="Cytc_Bsub_c550"/>
    <property type="match status" value="1"/>
</dbReference>
<reference evidence="10" key="1">
    <citation type="journal article" date="2019" name="Int. J. Syst. Evol. Microbiol.">
        <title>The Global Catalogue of Microorganisms (GCM) 10K type strain sequencing project: providing services to taxonomists for standard genome sequencing and annotation.</title>
        <authorList>
            <consortium name="The Broad Institute Genomics Platform"/>
            <consortium name="The Broad Institute Genome Sequencing Center for Infectious Disease"/>
            <person name="Wu L."/>
            <person name="Ma J."/>
        </authorList>
    </citation>
    <scope>NUCLEOTIDE SEQUENCE [LARGE SCALE GENOMIC DNA]</scope>
    <source>
        <strain evidence="10">CECT 7184</strain>
    </source>
</reference>
<comment type="caution">
    <text evidence="9">The sequence shown here is derived from an EMBL/GenBank/DDBJ whole genome shotgun (WGS) entry which is preliminary data.</text>
</comment>
<evidence type="ECO:0000256" key="2">
    <source>
        <dbReference type="ARBA" id="ARBA00022617"/>
    </source>
</evidence>
<dbReference type="InterPro" id="IPR036909">
    <property type="entry name" value="Cyt_c-like_dom_sf"/>
</dbReference>
<evidence type="ECO:0000256" key="7">
    <source>
        <dbReference type="SAM" id="MobiDB-lite"/>
    </source>
</evidence>
<gene>
    <name evidence="9" type="ORF">ACFPU1_00820</name>
</gene>
<evidence type="ECO:0000259" key="8">
    <source>
        <dbReference type="PROSITE" id="PS51007"/>
    </source>
</evidence>
<dbReference type="InterPro" id="IPR009056">
    <property type="entry name" value="Cyt_c-like_dom"/>
</dbReference>